<reference evidence="1" key="1">
    <citation type="submission" date="2021-02" db="EMBL/GenBank/DDBJ databases">
        <authorList>
            <person name="Nowell W R."/>
        </authorList>
    </citation>
    <scope>NUCLEOTIDE SEQUENCE</scope>
</reference>
<comment type="caution">
    <text evidence="1">The sequence shown here is derived from an EMBL/GenBank/DDBJ whole genome shotgun (WGS) entry which is preliminary data.</text>
</comment>
<evidence type="ECO:0000313" key="1">
    <source>
        <dbReference type="EMBL" id="CAF2120343.1"/>
    </source>
</evidence>
<accession>A0A816VFX8</accession>
<protein>
    <submittedName>
        <fullName evidence="1">Uncharacterized protein</fullName>
    </submittedName>
</protein>
<evidence type="ECO:0000313" key="2">
    <source>
        <dbReference type="Proteomes" id="UP000663856"/>
    </source>
</evidence>
<dbReference type="AlphaFoldDB" id="A0A816VFX8"/>
<organism evidence="1 2">
    <name type="scientific">Rotaria magnacalcarata</name>
    <dbReference type="NCBI Taxonomy" id="392030"/>
    <lineage>
        <taxon>Eukaryota</taxon>
        <taxon>Metazoa</taxon>
        <taxon>Spiralia</taxon>
        <taxon>Gnathifera</taxon>
        <taxon>Rotifera</taxon>
        <taxon>Eurotatoria</taxon>
        <taxon>Bdelloidea</taxon>
        <taxon>Philodinida</taxon>
        <taxon>Philodinidae</taxon>
        <taxon>Rotaria</taxon>
    </lineage>
</organism>
<sequence>MSSSASIPPTENYLTIEECSTKTTMKNNTIGHFFRRYWDTAVTELHIFFTFNPKEWLSAFRRNSKYPILVRGDIDGLVALFIDNMATLVNYYYTSIRSKL</sequence>
<dbReference type="EMBL" id="CAJNRF010010410">
    <property type="protein sequence ID" value="CAF2120343.1"/>
    <property type="molecule type" value="Genomic_DNA"/>
</dbReference>
<name>A0A816VFX8_9BILA</name>
<dbReference type="Proteomes" id="UP000663856">
    <property type="component" value="Unassembled WGS sequence"/>
</dbReference>
<proteinExistence type="predicted"/>
<gene>
    <name evidence="1" type="ORF">WKI299_LOCUS24255</name>
</gene>